<dbReference type="Proteomes" id="UP000005707">
    <property type="component" value="Unassembled WGS sequence"/>
</dbReference>
<dbReference type="GO" id="GO:0003677">
    <property type="term" value="F:DNA binding"/>
    <property type="evidence" value="ECO:0007669"/>
    <property type="project" value="UniProtKB-KW"/>
</dbReference>
<keyword evidence="2 6" id="KW-0238">DNA-binding</keyword>
<dbReference type="PANTHER" id="PTHR43214:SF40">
    <property type="entry name" value="TRANSCRIPTIONAL REGULATORY PROTEIN LNRK"/>
    <property type="match status" value="1"/>
</dbReference>
<evidence type="ECO:0000259" key="5">
    <source>
        <dbReference type="PROSITE" id="PS50110"/>
    </source>
</evidence>
<dbReference type="PROSITE" id="PS50043">
    <property type="entry name" value="HTH_LUXR_2"/>
    <property type="match status" value="1"/>
</dbReference>
<reference evidence="6 7" key="1">
    <citation type="journal article" date="2011" name="J. Bacteriol.">
        <title>Genome sequence of Haloplasma contractile, an unusual contractile bacterium from a deep-sea anoxic brine lake.</title>
        <authorList>
            <person name="Antunes A."/>
            <person name="Alam I."/>
            <person name="El Dorry H."/>
            <person name="Siam R."/>
            <person name="Robertson A."/>
            <person name="Bajic V.B."/>
            <person name="Stingl U."/>
        </authorList>
    </citation>
    <scope>NUCLEOTIDE SEQUENCE [LARGE SCALE GENOMIC DNA]</scope>
    <source>
        <strain evidence="6 7">SSD-17B</strain>
    </source>
</reference>
<dbReference type="Pfam" id="PF00196">
    <property type="entry name" value="GerE"/>
    <property type="match status" value="1"/>
</dbReference>
<dbReference type="OrthoDB" id="9780153at2"/>
<feature type="modified residue" description="4-aspartylphosphate" evidence="3">
    <location>
        <position position="54"/>
    </location>
</feature>
<feature type="domain" description="Response regulatory" evidence="5">
    <location>
        <begin position="3"/>
        <end position="119"/>
    </location>
</feature>
<keyword evidence="7" id="KW-1185">Reference proteome</keyword>
<evidence type="ECO:0000256" key="3">
    <source>
        <dbReference type="PROSITE-ProRule" id="PRU00169"/>
    </source>
</evidence>
<dbReference type="CDD" id="cd17535">
    <property type="entry name" value="REC_NarL-like"/>
    <property type="match status" value="1"/>
</dbReference>
<dbReference type="InterPro" id="IPR016032">
    <property type="entry name" value="Sig_transdc_resp-reg_C-effctor"/>
</dbReference>
<dbReference type="InterPro" id="IPR039420">
    <property type="entry name" value="WalR-like"/>
</dbReference>
<proteinExistence type="predicted"/>
<dbReference type="Gene3D" id="3.40.50.2300">
    <property type="match status" value="1"/>
</dbReference>
<dbReference type="SUPFAM" id="SSF52172">
    <property type="entry name" value="CheY-like"/>
    <property type="match status" value="1"/>
</dbReference>
<protein>
    <submittedName>
        <fullName evidence="6">DNA-binding response regulator LuxR family protein</fullName>
    </submittedName>
</protein>
<dbReference type="InterPro" id="IPR000792">
    <property type="entry name" value="Tscrpt_reg_LuxR_C"/>
</dbReference>
<dbReference type="Pfam" id="PF00072">
    <property type="entry name" value="Response_reg"/>
    <property type="match status" value="1"/>
</dbReference>
<comment type="caution">
    <text evidence="6">The sequence shown here is derived from an EMBL/GenBank/DDBJ whole genome shotgun (WGS) entry which is preliminary data.</text>
</comment>
<dbReference type="SUPFAM" id="SSF46894">
    <property type="entry name" value="C-terminal effector domain of the bipartite response regulators"/>
    <property type="match status" value="1"/>
</dbReference>
<dbReference type="RefSeq" id="WP_008827283.1">
    <property type="nucleotide sequence ID" value="NZ_AFNU02000006.1"/>
</dbReference>
<evidence type="ECO:0000259" key="4">
    <source>
        <dbReference type="PROSITE" id="PS50043"/>
    </source>
</evidence>
<organism evidence="6 7">
    <name type="scientific">Haloplasma contractile SSD-17B</name>
    <dbReference type="NCBI Taxonomy" id="1033810"/>
    <lineage>
        <taxon>Bacteria</taxon>
        <taxon>Bacillati</taxon>
        <taxon>Mycoplasmatota</taxon>
        <taxon>Mollicutes</taxon>
        <taxon>Haloplasmatales</taxon>
        <taxon>Haloplasmataceae</taxon>
        <taxon>Haloplasma</taxon>
    </lineage>
</organism>
<dbReference type="eggNOG" id="COG2197">
    <property type="taxonomic scope" value="Bacteria"/>
</dbReference>
<dbReference type="PANTHER" id="PTHR43214">
    <property type="entry name" value="TWO-COMPONENT RESPONSE REGULATOR"/>
    <property type="match status" value="1"/>
</dbReference>
<sequence>MIKIAIVDDQSLMREGLKTILNNYDDLNVVALGNDGRDACDLCVKYTIDVLLLDIRMPNLNGVEAVKEIKRLNNDVKIIMLTTFDDEDYIVEAIANGANGYLFKDIEYDELVRNIRAVYNNQYIMPSKVANVIAKRLMNQEKNRSELQTYNLTSRELEIASMLKEGFTNKQIANGICISEGTVKN</sequence>
<evidence type="ECO:0000313" key="7">
    <source>
        <dbReference type="Proteomes" id="UP000005707"/>
    </source>
</evidence>
<dbReference type="GO" id="GO:0000160">
    <property type="term" value="P:phosphorelay signal transduction system"/>
    <property type="evidence" value="ECO:0007669"/>
    <property type="project" value="InterPro"/>
</dbReference>
<dbReference type="GO" id="GO:0006355">
    <property type="term" value="P:regulation of DNA-templated transcription"/>
    <property type="evidence" value="ECO:0007669"/>
    <property type="project" value="InterPro"/>
</dbReference>
<dbReference type="InterPro" id="IPR011006">
    <property type="entry name" value="CheY-like_superfamily"/>
</dbReference>
<dbReference type="InterPro" id="IPR001789">
    <property type="entry name" value="Sig_transdc_resp-reg_receiver"/>
</dbReference>
<dbReference type="AlphaFoldDB" id="U2EBE2"/>
<dbReference type="InParanoid" id="U2EBE2"/>
<gene>
    <name evidence="6" type="ORF">HLPCO_002030</name>
</gene>
<dbReference type="STRING" id="1033810.HLPCO_002030"/>
<keyword evidence="1 3" id="KW-0597">Phosphoprotein</keyword>
<evidence type="ECO:0000256" key="2">
    <source>
        <dbReference type="ARBA" id="ARBA00023125"/>
    </source>
</evidence>
<evidence type="ECO:0000313" key="6">
    <source>
        <dbReference type="EMBL" id="ERJ12111.1"/>
    </source>
</evidence>
<reference evidence="6 7" key="2">
    <citation type="journal article" date="2013" name="PLoS ONE">
        <title>INDIGO - INtegrated Data Warehouse of MIcrobial GenOmes with Examples from the Red Sea Extremophiles.</title>
        <authorList>
            <person name="Alam I."/>
            <person name="Antunes A."/>
            <person name="Kamau A.A."/>
            <person name="Ba Alawi W."/>
            <person name="Kalkatawi M."/>
            <person name="Stingl U."/>
            <person name="Bajic V.B."/>
        </authorList>
    </citation>
    <scope>NUCLEOTIDE SEQUENCE [LARGE SCALE GENOMIC DNA]</scope>
    <source>
        <strain evidence="6 7">SSD-17B</strain>
    </source>
</reference>
<dbReference type="InterPro" id="IPR058245">
    <property type="entry name" value="NreC/VraR/RcsB-like_REC"/>
</dbReference>
<accession>U2EBE2</accession>
<evidence type="ECO:0000256" key="1">
    <source>
        <dbReference type="ARBA" id="ARBA00022553"/>
    </source>
</evidence>
<feature type="domain" description="HTH luxR-type" evidence="4">
    <location>
        <begin position="143"/>
        <end position="185"/>
    </location>
</feature>
<dbReference type="EMBL" id="AFNU02000006">
    <property type="protein sequence ID" value="ERJ12111.1"/>
    <property type="molecule type" value="Genomic_DNA"/>
</dbReference>
<dbReference type="PRINTS" id="PR00038">
    <property type="entry name" value="HTHLUXR"/>
</dbReference>
<dbReference type="PROSITE" id="PS50110">
    <property type="entry name" value="RESPONSE_REGULATORY"/>
    <property type="match status" value="1"/>
</dbReference>
<name>U2EBE2_9MOLU</name>
<dbReference type="SMART" id="SM00448">
    <property type="entry name" value="REC"/>
    <property type="match status" value="1"/>
</dbReference>